<feature type="region of interest" description="Disordered" evidence="1">
    <location>
        <begin position="144"/>
        <end position="163"/>
    </location>
</feature>
<dbReference type="Gene3D" id="3.90.1200.10">
    <property type="match status" value="1"/>
</dbReference>
<protein>
    <recommendedName>
        <fullName evidence="2">CHK kinase-like domain-containing protein</fullName>
    </recommendedName>
</protein>
<sequence length="1186" mass="138365">MSYKNKSSVSSRTKLLVSLAVKGDGITSQSENFEDRSESSTILTEVNNHHKEVKEKDFYFECKNRYTFEDNQVLDIENLPITIEDGDIEIPILESFPIETSENVEIFSIIKNNEHGIENSFREITTLDDISVEFQQYIPTENEKCQTTESMSKGNETEKNKNSAELKEIVEDSTIFQEICGSDADYTYSDPDWLPDSKISAKRPKLMKIDIISKSCSAKGQKDSTDDVASTLGNVRTYSETHFIDDNENAENPIEAVEPSKYTKRIKGIRKRENEKLKKNHGLDYKNRKGKLFSSRTFKPVEKCCIKRKCNEKITSENQRKIFNDFYTLPVCARDQALADRIRISTPAVSRKKEDTCETRVTHDRLVTVSYYVTLDGTTTEICKTMFIGVFGLSRGKVDVIIQKVKASSSRIIQGDMRGKHPQQFKTTSEEIEDINAFIDRYPRHESHYARRDSSSKKVFLPSNLNVKIMYKEYCEHRNENGHTKSACYDVFRKQFNAKGYKFKEPFIDTCNKCDEFILKKRHSTNKSDRQIVSDMHDSHIKEAQEGYDMKNHDKNLAKYYDNRVLLVFDLQQVLPVPYLSSNIAYYKRFLSMYNLTIRNCSNDQDSSYCCMWSEIDAGRGSDEIASCVFKKIMDLPNNIEYVTTYSDTCGGQNRNINIAAMFCYVLTKKKTIQVIDQKFLLPGHTRLECDSDHARIERAKKILHSSVNKNSISDTYRIMVPRDWCQFVRTLSGRKKFKVIEMQQLDFKEFSSLLKNVLVHRKTDSEKQKVEWLKIRWLRYTQDFGQIYFKYDLNPFSPFKSFSILRGKKGRPENLEVARSYAGPLPINPKKKKDLLSMFSLIDPQFHSFYKKLTTDTNSRKIIPPDDNSQEIFNVQNTFKSEIGFYEKIVPTLQNFQRKHKIADILDLFPKFYGSRLNLNGSDKVDRDGVLLLENLKIEGYDNLDRYIGYNLEDAKALLRDLAVFQSTVVALKIKQPDVFNKEVKPFCNNNLATPEDDPFRKMILVNVAWEKQEHKTEVREPFATIVHRDLWVNNIMIKYENGKPPKNKFIDFQLYDYGSPASDVLNFIFTSVQTNVSRNYFDDLIQHYHTEFVSNLKRFRCDTEPFNYTNFLRELKMESEIILGWTTGFVTLVVFGKKNESFMDDPNPDFEDPKFRQKVRDGLMPEALERFFFILRQYHRCNWI</sequence>
<reference evidence="3" key="1">
    <citation type="submission" date="2022-01" db="EMBL/GenBank/DDBJ databases">
        <authorList>
            <person name="King R."/>
        </authorList>
    </citation>
    <scope>NUCLEOTIDE SEQUENCE</scope>
</reference>
<dbReference type="InterPro" id="IPR011009">
    <property type="entry name" value="Kinase-like_dom_sf"/>
</dbReference>
<dbReference type="Pfam" id="PF02958">
    <property type="entry name" value="EcKL"/>
    <property type="match status" value="2"/>
</dbReference>
<proteinExistence type="predicted"/>
<dbReference type="AlphaFoldDB" id="A0A9N9XAB5"/>
<dbReference type="InterPro" id="IPR004119">
    <property type="entry name" value="EcKL"/>
</dbReference>
<dbReference type="InterPro" id="IPR015897">
    <property type="entry name" value="CHK_kinase-like"/>
</dbReference>
<name>A0A9N9XAB5_DIABA</name>
<accession>A0A9N9XAB5</accession>
<dbReference type="PANTHER" id="PTHR10773:SF19">
    <property type="match status" value="1"/>
</dbReference>
<feature type="domain" description="CHK kinase-like" evidence="2">
    <location>
        <begin position="932"/>
        <end position="1100"/>
    </location>
</feature>
<keyword evidence="4" id="KW-1185">Reference proteome</keyword>
<dbReference type="PANTHER" id="PTHR10773">
    <property type="entry name" value="DNA-DIRECTED RNA POLYMERASES I, II, AND III SUBUNIT RPABC2"/>
    <property type="match status" value="1"/>
</dbReference>
<gene>
    <name evidence="3" type="ORF">DIABBA_LOCUS7036</name>
</gene>
<evidence type="ECO:0000313" key="4">
    <source>
        <dbReference type="Proteomes" id="UP001153709"/>
    </source>
</evidence>
<evidence type="ECO:0000313" key="3">
    <source>
        <dbReference type="EMBL" id="CAG9833651.1"/>
    </source>
</evidence>
<dbReference type="SUPFAM" id="SSF56112">
    <property type="entry name" value="Protein kinase-like (PK-like)"/>
    <property type="match status" value="1"/>
</dbReference>
<evidence type="ECO:0000259" key="2">
    <source>
        <dbReference type="SMART" id="SM00587"/>
    </source>
</evidence>
<evidence type="ECO:0000256" key="1">
    <source>
        <dbReference type="SAM" id="MobiDB-lite"/>
    </source>
</evidence>
<dbReference type="EMBL" id="OU898279">
    <property type="protein sequence ID" value="CAG9833651.1"/>
    <property type="molecule type" value="Genomic_DNA"/>
</dbReference>
<dbReference type="Proteomes" id="UP001153709">
    <property type="component" value="Chromosome 4"/>
</dbReference>
<organism evidence="3 4">
    <name type="scientific">Diabrotica balteata</name>
    <name type="common">Banded cucumber beetle</name>
    <dbReference type="NCBI Taxonomy" id="107213"/>
    <lineage>
        <taxon>Eukaryota</taxon>
        <taxon>Metazoa</taxon>
        <taxon>Ecdysozoa</taxon>
        <taxon>Arthropoda</taxon>
        <taxon>Hexapoda</taxon>
        <taxon>Insecta</taxon>
        <taxon>Pterygota</taxon>
        <taxon>Neoptera</taxon>
        <taxon>Endopterygota</taxon>
        <taxon>Coleoptera</taxon>
        <taxon>Polyphaga</taxon>
        <taxon>Cucujiformia</taxon>
        <taxon>Chrysomeloidea</taxon>
        <taxon>Chrysomelidae</taxon>
        <taxon>Galerucinae</taxon>
        <taxon>Diabroticina</taxon>
        <taxon>Diabroticites</taxon>
        <taxon>Diabrotica</taxon>
    </lineage>
</organism>
<dbReference type="SMART" id="SM00587">
    <property type="entry name" value="CHK"/>
    <property type="match status" value="1"/>
</dbReference>
<dbReference type="OrthoDB" id="6777490at2759"/>